<evidence type="ECO:0000256" key="1">
    <source>
        <dbReference type="ARBA" id="ARBA00023054"/>
    </source>
</evidence>
<feature type="coiled-coil region" evidence="2">
    <location>
        <begin position="60"/>
        <end position="90"/>
    </location>
</feature>
<evidence type="ECO:0000256" key="2">
    <source>
        <dbReference type="SAM" id="Coils"/>
    </source>
</evidence>
<dbReference type="EMBL" id="QUSF01000118">
    <property type="protein sequence ID" value="RLV90845.1"/>
    <property type="molecule type" value="Genomic_DNA"/>
</dbReference>
<evidence type="ECO:0000313" key="4">
    <source>
        <dbReference type="Proteomes" id="UP000276834"/>
    </source>
</evidence>
<evidence type="ECO:0000313" key="3">
    <source>
        <dbReference type="EMBL" id="RLV90845.1"/>
    </source>
</evidence>
<keyword evidence="4" id="KW-1185">Reference proteome</keyword>
<protein>
    <submittedName>
        <fullName evidence="3">Uncharacterized protein</fullName>
    </submittedName>
</protein>
<dbReference type="InterPro" id="IPR039902">
    <property type="entry name" value="CCDC148/CCDC112"/>
</dbReference>
<reference evidence="3 4" key="1">
    <citation type="journal article" date="2018" name="Proc. R. Soc. B">
        <title>A non-coding region near Follistatin controls head colour polymorphism in the Gouldian finch.</title>
        <authorList>
            <person name="Toomey M.B."/>
            <person name="Marques C.I."/>
            <person name="Andrade P."/>
            <person name="Araujo P.M."/>
            <person name="Sabatino S."/>
            <person name="Gazda M.A."/>
            <person name="Afonso S."/>
            <person name="Lopes R.J."/>
            <person name="Corbo J.C."/>
            <person name="Carneiro M."/>
        </authorList>
    </citation>
    <scope>NUCLEOTIDE SEQUENCE [LARGE SCALE GENOMIC DNA]</scope>
    <source>
        <strain evidence="3">Red01</strain>
        <tissue evidence="3">Muscle</tissue>
    </source>
</reference>
<dbReference type="Proteomes" id="UP000276834">
    <property type="component" value="Unassembled WGS sequence"/>
</dbReference>
<gene>
    <name evidence="3" type="ORF">DV515_00014305</name>
</gene>
<dbReference type="PANTHER" id="PTHR21549">
    <property type="entry name" value="MUTATED IN BLADDER CANCER 1"/>
    <property type="match status" value="1"/>
</dbReference>
<dbReference type="AlphaFoldDB" id="A0A3L8RYN4"/>
<dbReference type="PANTHER" id="PTHR21549:SF1">
    <property type="entry name" value="COILED-COIL DOMAIN-CONTAINING PROTEIN 148"/>
    <property type="match status" value="1"/>
</dbReference>
<name>A0A3L8RYN4_CHLGU</name>
<dbReference type="OrthoDB" id="448087at2759"/>
<sequence>MKKHLCVLRCSDEPPWPQRVGPESLGAFWSWPGWQQGTVAVPLPGVSCARRVQFRRALLEKRLQEKKALALLQARQQEEKEKRLEALRQQVGWPWGSQHCAGTRCQAGREKRTLSQKQIKEQEKEESLEFQELWVLQNFEAAGLDTGAHVAIGAKLDPARAVADTVASKARMGIGTSDEFELQQPLFRLHTYSEEQTGLVLLELQYVIPTSTSLCSFPELQGLWIMCPVLVSSSSGHWGGFVFMRKGISFLEDRCGQE</sequence>
<keyword evidence="1 2" id="KW-0175">Coiled coil</keyword>
<organism evidence="3 4">
    <name type="scientific">Chloebia gouldiae</name>
    <name type="common">Gouldian finch</name>
    <name type="synonym">Erythrura gouldiae</name>
    <dbReference type="NCBI Taxonomy" id="44316"/>
    <lineage>
        <taxon>Eukaryota</taxon>
        <taxon>Metazoa</taxon>
        <taxon>Chordata</taxon>
        <taxon>Craniata</taxon>
        <taxon>Vertebrata</taxon>
        <taxon>Euteleostomi</taxon>
        <taxon>Archelosauria</taxon>
        <taxon>Archosauria</taxon>
        <taxon>Dinosauria</taxon>
        <taxon>Saurischia</taxon>
        <taxon>Theropoda</taxon>
        <taxon>Coelurosauria</taxon>
        <taxon>Aves</taxon>
        <taxon>Neognathae</taxon>
        <taxon>Neoaves</taxon>
        <taxon>Telluraves</taxon>
        <taxon>Australaves</taxon>
        <taxon>Passeriformes</taxon>
        <taxon>Passeroidea</taxon>
        <taxon>Passeridae</taxon>
        <taxon>Chloebia</taxon>
    </lineage>
</organism>
<accession>A0A3L8RYN4</accession>
<comment type="caution">
    <text evidence="3">The sequence shown here is derived from an EMBL/GenBank/DDBJ whole genome shotgun (WGS) entry which is preliminary data.</text>
</comment>
<proteinExistence type="predicted"/>